<reference evidence="2 3" key="1">
    <citation type="submission" date="2014-02" db="EMBL/GenBank/DDBJ databases">
        <title>The small core and large imbalanced accessory genome model reveals a collaborative survival strategy of Sorangium cellulosum strains in nature.</title>
        <authorList>
            <person name="Han K."/>
            <person name="Peng R."/>
            <person name="Blom J."/>
            <person name="Li Y.-Z."/>
        </authorList>
    </citation>
    <scope>NUCLEOTIDE SEQUENCE [LARGE SCALE GENOMIC DNA]</scope>
    <source>
        <strain evidence="2 3">So0007-03</strain>
    </source>
</reference>
<evidence type="ECO:0000313" key="3">
    <source>
        <dbReference type="Proteomes" id="UP000075502"/>
    </source>
</evidence>
<proteinExistence type="predicted"/>
<name>A0A150TRN6_SORCE</name>
<evidence type="ECO:0000313" key="2">
    <source>
        <dbReference type="EMBL" id="KYG07355.1"/>
    </source>
</evidence>
<dbReference type="EMBL" id="JEME01001369">
    <property type="protein sequence ID" value="KYG07355.1"/>
    <property type="molecule type" value="Genomic_DNA"/>
</dbReference>
<dbReference type="Proteomes" id="UP000075502">
    <property type="component" value="Unassembled WGS sequence"/>
</dbReference>
<dbReference type="AlphaFoldDB" id="A0A150TRN6"/>
<comment type="caution">
    <text evidence="2">The sequence shown here is derived from an EMBL/GenBank/DDBJ whole genome shotgun (WGS) entry which is preliminary data.</text>
</comment>
<evidence type="ECO:0000256" key="1">
    <source>
        <dbReference type="SAM" id="MobiDB-lite"/>
    </source>
</evidence>
<sequence length="85" mass="9260">MVYRAYRAPYTWVPQLPAPRQKPVSRLDVATFRVPGAAPLGRDRVVELKGAEGYAAEGDLCVAPSAGSGATRPSTGHDRRARWRP</sequence>
<gene>
    <name evidence="2" type="ORF">BE21_29765</name>
</gene>
<feature type="region of interest" description="Disordered" evidence="1">
    <location>
        <begin position="62"/>
        <end position="85"/>
    </location>
</feature>
<organism evidence="2 3">
    <name type="scientific">Sorangium cellulosum</name>
    <name type="common">Polyangium cellulosum</name>
    <dbReference type="NCBI Taxonomy" id="56"/>
    <lineage>
        <taxon>Bacteria</taxon>
        <taxon>Pseudomonadati</taxon>
        <taxon>Myxococcota</taxon>
        <taxon>Polyangia</taxon>
        <taxon>Polyangiales</taxon>
        <taxon>Polyangiaceae</taxon>
        <taxon>Sorangium</taxon>
    </lineage>
</organism>
<accession>A0A150TRN6</accession>
<protein>
    <submittedName>
        <fullName evidence="2">Uncharacterized protein</fullName>
    </submittedName>
</protein>